<dbReference type="EMBL" id="JABCRE010000002">
    <property type="protein sequence ID" value="NMW31578.1"/>
    <property type="molecule type" value="Genomic_DNA"/>
</dbReference>
<protein>
    <submittedName>
        <fullName evidence="2">Beta-lactamase family protein</fullName>
    </submittedName>
</protein>
<sequence>MGASKDSFRLTMPPASVTPADLNVLFWTDAQREARFRDMESWFPGIEVDAPAAARTFPKGAAYSQELQARIAQFVADTNAAGIMVLKDGQLRHEAYGLGFKPDQRWTSFSVAKSFTSTLLGAAVKDGWISSLQDPVTKYLPEMEGSAYEGVTVEQIATMTSGVRWNESYTDPNSDVAKMGAIVAAQGEDAIVTQLKALPREAPAGEKFVYKTGETNLIGVLVERATGQSLAEYAKLKIVDPAGFEGPLFWMIEPSGRNIGGCCLSITLGDYARMGQLALEGGNGVVPSGWFDKAGGPQVSFGDNGFGYGYQWWTYPDGNYGAQGIFGQAITIVPEERLVVAVVSNWPTATSGEYRSEWQKLVTAIATAD</sequence>
<feature type="domain" description="Beta-lactamase-related" evidence="1">
    <location>
        <begin position="68"/>
        <end position="357"/>
    </location>
</feature>
<dbReference type="InterPro" id="IPR012338">
    <property type="entry name" value="Beta-lactam/transpept-like"/>
</dbReference>
<keyword evidence="3" id="KW-1185">Reference proteome</keyword>
<dbReference type="PANTHER" id="PTHR43283">
    <property type="entry name" value="BETA-LACTAMASE-RELATED"/>
    <property type="match status" value="1"/>
</dbReference>
<dbReference type="SUPFAM" id="SSF56601">
    <property type="entry name" value="beta-lactamase/transpeptidase-like"/>
    <property type="match status" value="1"/>
</dbReference>
<name>A0A848QR44_9SPHN</name>
<dbReference type="Proteomes" id="UP000561181">
    <property type="component" value="Unassembled WGS sequence"/>
</dbReference>
<reference evidence="2 3" key="1">
    <citation type="submission" date="2020-04" db="EMBL/GenBank/DDBJ databases">
        <authorList>
            <person name="Liu A."/>
        </authorList>
    </citation>
    <scope>NUCLEOTIDE SEQUENCE [LARGE SCALE GENOMIC DNA]</scope>
    <source>
        <strain evidence="2 3">RZ02</strain>
    </source>
</reference>
<dbReference type="InterPro" id="IPR001466">
    <property type="entry name" value="Beta-lactam-related"/>
</dbReference>
<dbReference type="Pfam" id="PF00144">
    <property type="entry name" value="Beta-lactamase"/>
    <property type="match status" value="1"/>
</dbReference>
<gene>
    <name evidence="2" type="ORF">HKD42_05855</name>
</gene>
<organism evidence="2 3">
    <name type="scientific">Pontixanthobacter rizhaonensis</name>
    <dbReference type="NCBI Taxonomy" id="2730337"/>
    <lineage>
        <taxon>Bacteria</taxon>
        <taxon>Pseudomonadati</taxon>
        <taxon>Pseudomonadota</taxon>
        <taxon>Alphaproteobacteria</taxon>
        <taxon>Sphingomonadales</taxon>
        <taxon>Erythrobacteraceae</taxon>
        <taxon>Pontixanthobacter</taxon>
    </lineage>
</organism>
<dbReference type="PANTHER" id="PTHR43283:SF14">
    <property type="entry name" value="BLL8153 PROTEIN"/>
    <property type="match status" value="1"/>
</dbReference>
<dbReference type="InterPro" id="IPR050789">
    <property type="entry name" value="Diverse_Enzym_Activities"/>
</dbReference>
<evidence type="ECO:0000313" key="3">
    <source>
        <dbReference type="Proteomes" id="UP000561181"/>
    </source>
</evidence>
<dbReference type="AlphaFoldDB" id="A0A848QR44"/>
<accession>A0A848QR44</accession>
<dbReference type="Gene3D" id="3.40.710.10">
    <property type="entry name" value="DD-peptidase/beta-lactamase superfamily"/>
    <property type="match status" value="1"/>
</dbReference>
<evidence type="ECO:0000313" key="2">
    <source>
        <dbReference type="EMBL" id="NMW31578.1"/>
    </source>
</evidence>
<proteinExistence type="predicted"/>
<comment type="caution">
    <text evidence="2">The sequence shown here is derived from an EMBL/GenBank/DDBJ whole genome shotgun (WGS) entry which is preliminary data.</text>
</comment>
<evidence type="ECO:0000259" key="1">
    <source>
        <dbReference type="Pfam" id="PF00144"/>
    </source>
</evidence>